<gene>
    <name evidence="2" type="ORF">LXD69_16190</name>
</gene>
<evidence type="ECO:0000313" key="3">
    <source>
        <dbReference type="Proteomes" id="UP000830454"/>
    </source>
</evidence>
<evidence type="ECO:0000256" key="1">
    <source>
        <dbReference type="SAM" id="Phobius"/>
    </source>
</evidence>
<organism evidence="2 3">
    <name type="scientific">Flavobacterium sediminilitoris</name>
    <dbReference type="NCBI Taxonomy" id="2024526"/>
    <lineage>
        <taxon>Bacteria</taxon>
        <taxon>Pseudomonadati</taxon>
        <taxon>Bacteroidota</taxon>
        <taxon>Flavobacteriia</taxon>
        <taxon>Flavobacteriales</taxon>
        <taxon>Flavobacteriaceae</taxon>
        <taxon>Flavobacterium</taxon>
    </lineage>
</organism>
<keyword evidence="3" id="KW-1185">Reference proteome</keyword>
<feature type="transmembrane region" description="Helical" evidence="1">
    <location>
        <begin position="61"/>
        <end position="79"/>
    </location>
</feature>
<keyword evidence="1" id="KW-1133">Transmembrane helix</keyword>
<feature type="transmembrane region" description="Helical" evidence="1">
    <location>
        <begin position="381"/>
        <end position="402"/>
    </location>
</feature>
<evidence type="ECO:0008006" key="4">
    <source>
        <dbReference type="Google" id="ProtNLM"/>
    </source>
</evidence>
<keyword evidence="1" id="KW-0472">Membrane</keyword>
<proteinExistence type="predicted"/>
<dbReference type="RefSeq" id="WP_246916143.1">
    <property type="nucleotide sequence ID" value="NZ_CP090145.1"/>
</dbReference>
<feature type="transmembrane region" description="Helical" evidence="1">
    <location>
        <begin position="99"/>
        <end position="116"/>
    </location>
</feature>
<protein>
    <recommendedName>
        <fullName evidence="4">ABC-2 type transport system permease protein</fullName>
    </recommendedName>
</protein>
<feature type="transmembrane region" description="Helical" evidence="1">
    <location>
        <begin position="357"/>
        <end position="374"/>
    </location>
</feature>
<dbReference type="Proteomes" id="UP000830454">
    <property type="component" value="Chromosome"/>
</dbReference>
<name>A0ABY4HLX6_9FLAO</name>
<feature type="transmembrane region" description="Helical" evidence="1">
    <location>
        <begin position="408"/>
        <end position="427"/>
    </location>
</feature>
<reference evidence="2" key="1">
    <citation type="submission" date="2021-12" db="EMBL/GenBank/DDBJ databases">
        <authorList>
            <person name="Cha I.-T."/>
            <person name="Lee K.-E."/>
            <person name="Park S.-J."/>
        </authorList>
    </citation>
    <scope>NUCLEOTIDE SEQUENCE</scope>
    <source>
        <strain evidence="2">YSM-43</strain>
    </source>
</reference>
<accession>A0ABY4HLX6</accession>
<feature type="transmembrane region" description="Helical" evidence="1">
    <location>
        <begin position="439"/>
        <end position="459"/>
    </location>
</feature>
<feature type="transmembrane region" description="Helical" evidence="1">
    <location>
        <begin position="21"/>
        <end position="41"/>
    </location>
</feature>
<evidence type="ECO:0000313" key="2">
    <source>
        <dbReference type="EMBL" id="UOX33560.1"/>
    </source>
</evidence>
<dbReference type="EMBL" id="CP090145">
    <property type="protein sequence ID" value="UOX33560.1"/>
    <property type="molecule type" value="Genomic_DNA"/>
</dbReference>
<sequence>MFKNIQKQLLLKYPLIWNTKFISMLIIGIIYHIIYFILGYFEGTIDFSNKNKYDIEFQSVMFGVLLTIILTILWLVNYFKNNSLKSFYSKSKYALFYEWFQIFIICTFLISFYLPFSFGKQLHQRNYYSYEETQKRCEIISLADIFIDGSFSQTEINSLKSDLIDESNHSKINDTTINNTIDKTEEYVNEIEEQVEQISHYTYKNYIVFNGKKYDEFSLLNRNVFHFTINSYEKDSINKIKVKTWLQNNDKQEIKSLMSAYLRMINEHHLSTNLTLNEWLDITYKSPLFKDFLYITPYKNEYETNRYYNYYNDSRMRQSTEQNERYSKYFVQQNVLKDKYETVSEAYTNPIIKYDEILAYFYGALGFSLLIFSFRVTTGKSWLIAVLTVGIINIILGIFSALGSSSNIYLYLSLFTILVISFYFFLIYNNKRSLDLSRIALNILLWCFPLIIPILYFIVREHYLRYHYYSDEYSQYISPEYRWLENNISEIFLINFILSIVALFFLSRIIRNWKGLAEN</sequence>
<keyword evidence="1" id="KW-0812">Transmembrane</keyword>
<reference evidence="2" key="2">
    <citation type="submission" date="2022-04" db="EMBL/GenBank/DDBJ databases">
        <title>Complete Genome Sequence of Flavobacterium sediminilitoris YSM-43, Isolated from a Tidal Sediment.</title>
        <authorList>
            <person name="Lee P.A."/>
        </authorList>
    </citation>
    <scope>NUCLEOTIDE SEQUENCE</scope>
    <source>
        <strain evidence="2">YSM-43</strain>
    </source>
</reference>
<feature type="transmembrane region" description="Helical" evidence="1">
    <location>
        <begin position="491"/>
        <end position="510"/>
    </location>
</feature>